<dbReference type="HOGENOM" id="CLU_2867868_0_0_1"/>
<keyword evidence="2" id="KW-1185">Reference proteome</keyword>
<organism evidence="1 2">
    <name type="scientific">Collybiopsis luxurians FD-317 M1</name>
    <dbReference type="NCBI Taxonomy" id="944289"/>
    <lineage>
        <taxon>Eukaryota</taxon>
        <taxon>Fungi</taxon>
        <taxon>Dikarya</taxon>
        <taxon>Basidiomycota</taxon>
        <taxon>Agaricomycotina</taxon>
        <taxon>Agaricomycetes</taxon>
        <taxon>Agaricomycetidae</taxon>
        <taxon>Agaricales</taxon>
        <taxon>Marasmiineae</taxon>
        <taxon>Omphalotaceae</taxon>
        <taxon>Collybiopsis</taxon>
        <taxon>Collybiopsis luxurians</taxon>
    </lineage>
</organism>
<gene>
    <name evidence="1" type="ORF">GYMLUDRAFT_704564</name>
</gene>
<evidence type="ECO:0000313" key="2">
    <source>
        <dbReference type="Proteomes" id="UP000053593"/>
    </source>
</evidence>
<dbReference type="EMBL" id="KN834787">
    <property type="protein sequence ID" value="KIK58031.1"/>
    <property type="molecule type" value="Genomic_DNA"/>
</dbReference>
<dbReference type="Proteomes" id="UP000053593">
    <property type="component" value="Unassembled WGS sequence"/>
</dbReference>
<dbReference type="AlphaFoldDB" id="A0A0D0BS04"/>
<protein>
    <submittedName>
        <fullName evidence="1">Uncharacterized protein</fullName>
    </submittedName>
</protein>
<accession>A0A0D0BS04</accession>
<sequence length="64" mass="7168">MFLARGFIAAFTLPFPPEAPAPAPVPAQDPSPPCSLSAHISLWQIQKQNCPRPYRRCWKVRLPV</sequence>
<evidence type="ECO:0000313" key="1">
    <source>
        <dbReference type="EMBL" id="KIK58031.1"/>
    </source>
</evidence>
<reference evidence="1 2" key="1">
    <citation type="submission" date="2014-04" db="EMBL/GenBank/DDBJ databases">
        <title>Evolutionary Origins and Diversification of the Mycorrhizal Mutualists.</title>
        <authorList>
            <consortium name="DOE Joint Genome Institute"/>
            <consortium name="Mycorrhizal Genomics Consortium"/>
            <person name="Kohler A."/>
            <person name="Kuo A."/>
            <person name="Nagy L.G."/>
            <person name="Floudas D."/>
            <person name="Copeland A."/>
            <person name="Barry K.W."/>
            <person name="Cichocki N."/>
            <person name="Veneault-Fourrey C."/>
            <person name="LaButti K."/>
            <person name="Lindquist E.A."/>
            <person name="Lipzen A."/>
            <person name="Lundell T."/>
            <person name="Morin E."/>
            <person name="Murat C."/>
            <person name="Riley R."/>
            <person name="Ohm R."/>
            <person name="Sun H."/>
            <person name="Tunlid A."/>
            <person name="Henrissat B."/>
            <person name="Grigoriev I.V."/>
            <person name="Hibbett D.S."/>
            <person name="Martin F."/>
        </authorList>
    </citation>
    <scope>NUCLEOTIDE SEQUENCE [LARGE SCALE GENOMIC DNA]</scope>
    <source>
        <strain evidence="1 2">FD-317 M1</strain>
    </source>
</reference>
<proteinExistence type="predicted"/>
<name>A0A0D0BS04_9AGAR</name>